<accession>A0AAP5EYA4</accession>
<feature type="region of interest" description="Disordered" evidence="1">
    <location>
        <begin position="62"/>
        <end position="99"/>
    </location>
</feature>
<keyword evidence="4" id="KW-1185">Reference proteome</keyword>
<organism evidence="3 5">
    <name type="scientific">Paraburkholderia madseniana</name>
    <dbReference type="NCBI Taxonomy" id="2599607"/>
    <lineage>
        <taxon>Bacteria</taxon>
        <taxon>Pseudomonadati</taxon>
        <taxon>Pseudomonadota</taxon>
        <taxon>Betaproteobacteria</taxon>
        <taxon>Burkholderiales</taxon>
        <taxon>Burkholderiaceae</taxon>
        <taxon>Paraburkholderia</taxon>
    </lineage>
</organism>
<evidence type="ECO:0000313" key="3">
    <source>
        <dbReference type="EMBL" id="MDQ6411785.1"/>
    </source>
</evidence>
<dbReference type="Proteomes" id="UP001242288">
    <property type="component" value="Unassembled WGS sequence"/>
</dbReference>
<evidence type="ECO:0000313" key="4">
    <source>
        <dbReference type="Proteomes" id="UP001209412"/>
    </source>
</evidence>
<sequence>MKLEKISRCLINLRVVRKIIQYPELAAAIPVRSNDIDRHHAAAAAHLMMHKASGTVRIRRSRHGQQLSLHAHHSTLGSGAGSAPMARKRFTRTCSYERP</sequence>
<dbReference type="EMBL" id="JAPKHW010000035">
    <property type="protein sequence ID" value="MCX4149967.1"/>
    <property type="molecule type" value="Genomic_DNA"/>
</dbReference>
<evidence type="ECO:0000256" key="1">
    <source>
        <dbReference type="SAM" id="MobiDB-lite"/>
    </source>
</evidence>
<dbReference type="RefSeq" id="WP_266260763.1">
    <property type="nucleotide sequence ID" value="NZ_JAMXWF010000035.1"/>
</dbReference>
<reference evidence="3" key="1">
    <citation type="submission" date="2022-06" db="EMBL/GenBank/DDBJ databases">
        <title>PHB producers.</title>
        <authorList>
            <person name="Besaury L."/>
        </authorList>
    </citation>
    <scope>NUCLEOTIDE SEQUENCE</scope>
    <source>
        <strain evidence="3 4">SEWS6</strain>
    </source>
</reference>
<name>A0AAP5EYA4_9BURK</name>
<comment type="caution">
    <text evidence="3">The sequence shown here is derived from an EMBL/GenBank/DDBJ whole genome shotgun (WGS) entry which is preliminary data.</text>
</comment>
<evidence type="ECO:0000313" key="2">
    <source>
        <dbReference type="EMBL" id="MCX4149967.1"/>
    </source>
</evidence>
<proteinExistence type="predicted"/>
<protein>
    <submittedName>
        <fullName evidence="3">Uncharacterized protein</fullName>
    </submittedName>
</protein>
<dbReference type="EMBL" id="JAMXWF010000035">
    <property type="protein sequence ID" value="MDQ6411785.1"/>
    <property type="molecule type" value="Genomic_DNA"/>
</dbReference>
<gene>
    <name evidence="3" type="ORF">NIE36_32045</name>
    <name evidence="2" type="ORF">OSB80_32110</name>
</gene>
<dbReference type="AlphaFoldDB" id="A0AAP5EYA4"/>
<evidence type="ECO:0000313" key="5">
    <source>
        <dbReference type="Proteomes" id="UP001242288"/>
    </source>
</evidence>
<dbReference type="Proteomes" id="UP001209412">
    <property type="component" value="Unassembled WGS sequence"/>
</dbReference>